<keyword evidence="1" id="KW-0808">Transferase</keyword>
<comment type="caution">
    <text evidence="4">The sequence shown here is derived from an EMBL/GenBank/DDBJ whole genome shotgun (WGS) entry which is preliminary data.</text>
</comment>
<dbReference type="Gene3D" id="3.40.1190.20">
    <property type="match status" value="1"/>
</dbReference>
<proteinExistence type="predicted"/>
<dbReference type="InterPro" id="IPR011611">
    <property type="entry name" value="PfkB_dom"/>
</dbReference>
<gene>
    <name evidence="4" type="ORF">CHH57_07805</name>
</gene>
<dbReference type="RefSeq" id="WP_095329703.1">
    <property type="nucleotide sequence ID" value="NZ_JABRVO010000019.1"/>
</dbReference>
<protein>
    <submittedName>
        <fullName evidence="4">Fructoselysine 6-kinase</fullName>
    </submittedName>
</protein>
<dbReference type="SUPFAM" id="SSF53613">
    <property type="entry name" value="Ribokinase-like"/>
    <property type="match status" value="1"/>
</dbReference>
<sequence length="280" mass="31063">MKVIGLGDNVVDKYEHIQTMYPGGNALNFAVFAKKLGAEAAFLGAFGSDLESQHVQESITEIGIDISHCKLYKGENGCARVTLKDGDRVFLGSNRCGVLRQFGLNLTEEDYSYLTSFDLVHTGLYGFAETELPKIKQLGIPIGFDFSSDFTMEQVRRISKVIDYAYFSCSHMKLDDILNLCLNVTHIGCQLVLCTLGEKGAILFDGNKFYMQESFFVKPKDTMGAGDSFITCFIYHYGKEIKDGKTDTESIIKESLKKAAAFSSEQCLVEGSFGFGKKYT</sequence>
<accession>A0AA91TU69</accession>
<evidence type="ECO:0000313" key="4">
    <source>
        <dbReference type="EMBL" id="PAD83846.1"/>
    </source>
</evidence>
<reference evidence="4 5" key="1">
    <citation type="submission" date="2017-07" db="EMBL/GenBank/DDBJ databases">
        <title>Isolation and whole genome analysis of endospore-forming bacteria from heroin.</title>
        <authorList>
            <person name="Kalinowski J."/>
            <person name="Ahrens B."/>
            <person name="Al-Dilaimi A."/>
            <person name="Winkler A."/>
            <person name="Wibberg D."/>
            <person name="Schleenbecker U."/>
            <person name="Ruckert C."/>
            <person name="Wolfel R."/>
            <person name="Grass G."/>
        </authorList>
    </citation>
    <scope>NUCLEOTIDE SEQUENCE [LARGE SCALE GENOMIC DNA]</scope>
    <source>
        <strain evidence="4 5">7521-2</strain>
    </source>
</reference>
<dbReference type="AlphaFoldDB" id="A0AA91TU69"/>
<evidence type="ECO:0000256" key="1">
    <source>
        <dbReference type="ARBA" id="ARBA00022679"/>
    </source>
</evidence>
<dbReference type="EMBL" id="NPBQ01000046">
    <property type="protein sequence ID" value="PAD83846.1"/>
    <property type="molecule type" value="Genomic_DNA"/>
</dbReference>
<dbReference type="PANTHER" id="PTHR10584">
    <property type="entry name" value="SUGAR KINASE"/>
    <property type="match status" value="1"/>
</dbReference>
<organism evidence="4 5">
    <name type="scientific">Niallia circulans</name>
    <name type="common">Bacillus circulans</name>
    <dbReference type="NCBI Taxonomy" id="1397"/>
    <lineage>
        <taxon>Bacteria</taxon>
        <taxon>Bacillati</taxon>
        <taxon>Bacillota</taxon>
        <taxon>Bacilli</taxon>
        <taxon>Bacillales</taxon>
        <taxon>Bacillaceae</taxon>
        <taxon>Niallia</taxon>
    </lineage>
</organism>
<dbReference type="InterPro" id="IPR029056">
    <property type="entry name" value="Ribokinase-like"/>
</dbReference>
<evidence type="ECO:0000259" key="3">
    <source>
        <dbReference type="Pfam" id="PF00294"/>
    </source>
</evidence>
<evidence type="ECO:0000313" key="5">
    <source>
        <dbReference type="Proteomes" id="UP000216961"/>
    </source>
</evidence>
<evidence type="ECO:0000256" key="2">
    <source>
        <dbReference type="ARBA" id="ARBA00022777"/>
    </source>
</evidence>
<keyword evidence="2" id="KW-0418">Kinase</keyword>
<name>A0AA91TU69_NIACI</name>
<dbReference type="GO" id="GO:0016301">
    <property type="term" value="F:kinase activity"/>
    <property type="evidence" value="ECO:0007669"/>
    <property type="project" value="UniProtKB-KW"/>
</dbReference>
<dbReference type="Proteomes" id="UP000216961">
    <property type="component" value="Unassembled WGS sequence"/>
</dbReference>
<dbReference type="PANTHER" id="PTHR10584:SF166">
    <property type="entry name" value="RIBOKINASE"/>
    <property type="match status" value="1"/>
</dbReference>
<feature type="domain" description="Carbohydrate kinase PfkB" evidence="3">
    <location>
        <begin position="14"/>
        <end position="271"/>
    </location>
</feature>
<dbReference type="Pfam" id="PF00294">
    <property type="entry name" value="PfkB"/>
    <property type="match status" value="1"/>
</dbReference>